<gene>
    <name evidence="2" type="ORF">CK820_G0027678</name>
</gene>
<dbReference type="EMBL" id="NBAG03000283">
    <property type="protein sequence ID" value="PNI49026.1"/>
    <property type="molecule type" value="Genomic_DNA"/>
</dbReference>
<feature type="compositionally biased region" description="Polar residues" evidence="1">
    <location>
        <begin position="49"/>
        <end position="60"/>
    </location>
</feature>
<evidence type="ECO:0000313" key="3">
    <source>
        <dbReference type="Proteomes" id="UP000236370"/>
    </source>
</evidence>
<protein>
    <submittedName>
        <fullName evidence="2">LGALS1 isoform 3</fullName>
    </submittedName>
</protein>
<sequence length="69" mass="7133">MACASPWLGQRMPGGNNPTPTPSHPRTLRAVEALSSNPAGPGLVCAGSGRQQPESQTWRVPSSARRGGP</sequence>
<proteinExistence type="predicted"/>
<name>A0A2J8LP37_PANTR</name>
<comment type="caution">
    <text evidence="2">The sequence shown here is derived from an EMBL/GenBank/DDBJ whole genome shotgun (WGS) entry which is preliminary data.</text>
</comment>
<reference evidence="2 3" key="1">
    <citation type="submission" date="2017-12" db="EMBL/GenBank/DDBJ databases">
        <title>High-resolution comparative analysis of great ape genomes.</title>
        <authorList>
            <person name="Pollen A."/>
            <person name="Hastie A."/>
            <person name="Hormozdiari F."/>
            <person name="Dougherty M."/>
            <person name="Liu R."/>
            <person name="Chaisson M."/>
            <person name="Hoppe E."/>
            <person name="Hill C."/>
            <person name="Pang A."/>
            <person name="Hillier L."/>
            <person name="Baker C."/>
            <person name="Armstrong J."/>
            <person name="Shendure J."/>
            <person name="Paten B."/>
            <person name="Wilson R."/>
            <person name="Chao H."/>
            <person name="Schneider V."/>
            <person name="Ventura M."/>
            <person name="Kronenberg Z."/>
            <person name="Murali S."/>
            <person name="Gordon D."/>
            <person name="Cantsilieris S."/>
            <person name="Munson K."/>
            <person name="Nelson B."/>
            <person name="Raja A."/>
            <person name="Underwood J."/>
            <person name="Diekhans M."/>
            <person name="Fiddes I."/>
            <person name="Haussler D."/>
            <person name="Eichler E."/>
        </authorList>
    </citation>
    <scope>NUCLEOTIDE SEQUENCE [LARGE SCALE GENOMIC DNA]</scope>
    <source>
        <strain evidence="2">Yerkes chimp pedigree #C0471</strain>
    </source>
</reference>
<dbReference type="AlphaFoldDB" id="A0A2J8LP37"/>
<feature type="region of interest" description="Disordered" evidence="1">
    <location>
        <begin position="1"/>
        <end position="69"/>
    </location>
</feature>
<organism evidence="2 3">
    <name type="scientific">Pan troglodytes</name>
    <name type="common">Chimpanzee</name>
    <dbReference type="NCBI Taxonomy" id="9598"/>
    <lineage>
        <taxon>Eukaryota</taxon>
        <taxon>Metazoa</taxon>
        <taxon>Chordata</taxon>
        <taxon>Craniata</taxon>
        <taxon>Vertebrata</taxon>
        <taxon>Euteleostomi</taxon>
        <taxon>Mammalia</taxon>
        <taxon>Eutheria</taxon>
        <taxon>Euarchontoglires</taxon>
        <taxon>Primates</taxon>
        <taxon>Haplorrhini</taxon>
        <taxon>Catarrhini</taxon>
        <taxon>Hominidae</taxon>
        <taxon>Pan</taxon>
    </lineage>
</organism>
<accession>A0A2J8LP37</accession>
<evidence type="ECO:0000313" key="2">
    <source>
        <dbReference type="EMBL" id="PNI49026.1"/>
    </source>
</evidence>
<evidence type="ECO:0000256" key="1">
    <source>
        <dbReference type="SAM" id="MobiDB-lite"/>
    </source>
</evidence>
<dbReference type="Proteomes" id="UP000236370">
    <property type="component" value="Unassembled WGS sequence"/>
</dbReference>